<keyword evidence="2" id="KW-1185">Reference proteome</keyword>
<name>A0ABN8PEA4_9CNID</name>
<evidence type="ECO:0000313" key="2">
    <source>
        <dbReference type="Proteomes" id="UP001159427"/>
    </source>
</evidence>
<comment type="caution">
    <text evidence="1">The sequence shown here is derived from an EMBL/GenBank/DDBJ whole genome shotgun (WGS) entry which is preliminary data.</text>
</comment>
<sequence>LEEPGQEQVEHDIDKMSNVSARVVLLVSFNVNSFDYLSVKGNLNPVAKYLKRDEIKSEKDISFLFVKENTASSSVKQSILSVNAGHTDESKDLNDSFGFAVSDELTDCS</sequence>
<evidence type="ECO:0000313" key="1">
    <source>
        <dbReference type="EMBL" id="CAH3142005.1"/>
    </source>
</evidence>
<organism evidence="1 2">
    <name type="scientific">Porites evermanni</name>
    <dbReference type="NCBI Taxonomy" id="104178"/>
    <lineage>
        <taxon>Eukaryota</taxon>
        <taxon>Metazoa</taxon>
        <taxon>Cnidaria</taxon>
        <taxon>Anthozoa</taxon>
        <taxon>Hexacorallia</taxon>
        <taxon>Scleractinia</taxon>
        <taxon>Fungiina</taxon>
        <taxon>Poritidae</taxon>
        <taxon>Porites</taxon>
    </lineage>
</organism>
<protein>
    <submittedName>
        <fullName evidence="1">Uncharacterized protein</fullName>
    </submittedName>
</protein>
<gene>
    <name evidence="1" type="ORF">PEVE_00042346</name>
</gene>
<dbReference type="Proteomes" id="UP001159427">
    <property type="component" value="Unassembled WGS sequence"/>
</dbReference>
<accession>A0ABN8PEA4</accession>
<feature type="non-terminal residue" evidence="1">
    <location>
        <position position="1"/>
    </location>
</feature>
<dbReference type="EMBL" id="CALNXI010000829">
    <property type="protein sequence ID" value="CAH3142005.1"/>
    <property type="molecule type" value="Genomic_DNA"/>
</dbReference>
<proteinExistence type="predicted"/>
<reference evidence="1 2" key="1">
    <citation type="submission" date="2022-05" db="EMBL/GenBank/DDBJ databases">
        <authorList>
            <consortium name="Genoscope - CEA"/>
            <person name="William W."/>
        </authorList>
    </citation>
    <scope>NUCLEOTIDE SEQUENCE [LARGE SCALE GENOMIC DNA]</scope>
</reference>